<evidence type="ECO:0000256" key="3">
    <source>
        <dbReference type="ARBA" id="ARBA00022827"/>
    </source>
</evidence>
<keyword evidence="4" id="KW-0560">Oxidoreductase</keyword>
<evidence type="ECO:0000313" key="7">
    <source>
        <dbReference type="Proteomes" id="UP000619295"/>
    </source>
</evidence>
<name>A0A927I0G6_9HYPH</name>
<dbReference type="InterPro" id="IPR003953">
    <property type="entry name" value="FAD-dep_OxRdtase_2_FAD-bd"/>
</dbReference>
<dbReference type="InterPro" id="IPR050315">
    <property type="entry name" value="FAD-oxidoreductase_2"/>
</dbReference>
<dbReference type="GO" id="GO:0008202">
    <property type="term" value="P:steroid metabolic process"/>
    <property type="evidence" value="ECO:0007669"/>
    <property type="project" value="UniProtKB-ARBA"/>
</dbReference>
<dbReference type="SUPFAM" id="SSF51905">
    <property type="entry name" value="FAD/NAD(P)-binding domain"/>
    <property type="match status" value="1"/>
</dbReference>
<comment type="caution">
    <text evidence="6">The sequence shown here is derived from an EMBL/GenBank/DDBJ whole genome shotgun (WGS) entry which is preliminary data.</text>
</comment>
<reference evidence="6" key="1">
    <citation type="submission" date="2020-09" db="EMBL/GenBank/DDBJ databases">
        <title>Bosea spartocytisi sp. nov. a root nodule endophyte of Spartocytisus supranubius in the high mountain ecosystem fo the Teide National Park (Canary Islands, Spain).</title>
        <authorList>
            <person name="Pulido-Suarez L."/>
            <person name="Peix A."/>
            <person name="Igual J.M."/>
            <person name="Socas-Perez N."/>
            <person name="Velazquez E."/>
            <person name="Flores-Felix J.D."/>
            <person name="Leon-Barrios M."/>
        </authorList>
    </citation>
    <scope>NUCLEOTIDE SEQUENCE</scope>
    <source>
        <strain evidence="6">SSUT16</strain>
    </source>
</reference>
<keyword evidence="2" id="KW-0285">Flavoprotein</keyword>
<organism evidence="6 7">
    <name type="scientific">Bosea spartocytisi</name>
    <dbReference type="NCBI Taxonomy" id="2773451"/>
    <lineage>
        <taxon>Bacteria</taxon>
        <taxon>Pseudomonadati</taxon>
        <taxon>Pseudomonadota</taxon>
        <taxon>Alphaproteobacteria</taxon>
        <taxon>Hyphomicrobiales</taxon>
        <taxon>Boseaceae</taxon>
        <taxon>Bosea</taxon>
    </lineage>
</organism>
<proteinExistence type="predicted"/>
<keyword evidence="3" id="KW-0274">FAD</keyword>
<dbReference type="NCBIfam" id="NF009477">
    <property type="entry name" value="PRK12843.1"/>
    <property type="match status" value="1"/>
</dbReference>
<dbReference type="EMBL" id="JACXWY010000006">
    <property type="protein sequence ID" value="MBD3846491.1"/>
    <property type="molecule type" value="Genomic_DNA"/>
</dbReference>
<dbReference type="SUPFAM" id="SSF56425">
    <property type="entry name" value="Succinate dehydrogenase/fumarate reductase flavoprotein, catalytic domain"/>
    <property type="match status" value="1"/>
</dbReference>
<accession>A0A927I0G6</accession>
<dbReference type="Gene3D" id="3.50.50.60">
    <property type="entry name" value="FAD/NAD(P)-binding domain"/>
    <property type="match status" value="2"/>
</dbReference>
<dbReference type="GO" id="GO:0016491">
    <property type="term" value="F:oxidoreductase activity"/>
    <property type="evidence" value="ECO:0007669"/>
    <property type="project" value="UniProtKB-KW"/>
</dbReference>
<comment type="cofactor">
    <cofactor evidence="1">
        <name>FAD</name>
        <dbReference type="ChEBI" id="CHEBI:57692"/>
    </cofactor>
</comment>
<dbReference type="PANTHER" id="PTHR43400">
    <property type="entry name" value="FUMARATE REDUCTASE"/>
    <property type="match status" value="1"/>
</dbReference>
<sequence>MASAAAKDANVYDLVVIGGGGAGLTAALFGTLRGARVLLLESTEHVGGTTAFSGGTIWIPNTFHTAEVGTQDSVEQAETYLHAALGNYAAPDMIRAFLEAGPRAVELLDRETDVKLRPYPLHPDYISDLPGSTMKGRALEPVPFDGRLLGDKFDLIRPPIPEFTILNGLMVDRNDIAHLLNLKKSWASFRYSLALVARYARDRLSRKRGARLTMGNALIGRLLHSFFQRGGTVWTEAQVDRLIEEDGRIAGVSLLRNGGRQDIHAVHGVILASGGFNRNPSLRKELVPDAEIHTPGAPGHKGAALELALNAGARMGDRNVENVFWAPVSIRQRADGTKAVFPHFVFDRAKPGTIIVNKAGRRFFNESTSYHLTGKAMIEAHRNEPSIPAFLIADHQAIKTYGLGMVRPGGSGMPFLLKDGYLVKGETLAELASKLGVNAPQLQKTVETFNGYAATGIDPDFGRGTTAYQRNLGDSKHGPNPTMRALENGPFYAVKLYPGDIGASAGLVTDAHARVLGTDGPIAGLYAIGNDQNSIMAGLYPAPGITLGPAMTFAYIAVQDALAA</sequence>
<keyword evidence="7" id="KW-1185">Reference proteome</keyword>
<gene>
    <name evidence="6" type="ORF">IED13_12355</name>
</gene>
<dbReference type="Pfam" id="PF00890">
    <property type="entry name" value="FAD_binding_2"/>
    <property type="match status" value="1"/>
</dbReference>
<evidence type="ECO:0000256" key="2">
    <source>
        <dbReference type="ARBA" id="ARBA00022630"/>
    </source>
</evidence>
<dbReference type="PANTHER" id="PTHR43400:SF10">
    <property type="entry name" value="3-OXOSTEROID 1-DEHYDROGENASE"/>
    <property type="match status" value="1"/>
</dbReference>
<protein>
    <submittedName>
        <fullName evidence="6">FAD-dependent oxidoreductase</fullName>
    </submittedName>
</protein>
<evidence type="ECO:0000259" key="5">
    <source>
        <dbReference type="Pfam" id="PF00890"/>
    </source>
</evidence>
<dbReference type="Proteomes" id="UP000619295">
    <property type="component" value="Unassembled WGS sequence"/>
</dbReference>
<dbReference type="InterPro" id="IPR027477">
    <property type="entry name" value="Succ_DH/fumarate_Rdtase_cat_sf"/>
</dbReference>
<feature type="domain" description="FAD-dependent oxidoreductase 2 FAD-binding" evidence="5">
    <location>
        <begin position="13"/>
        <end position="547"/>
    </location>
</feature>
<dbReference type="InterPro" id="IPR036188">
    <property type="entry name" value="FAD/NAD-bd_sf"/>
</dbReference>
<dbReference type="PRINTS" id="PR00411">
    <property type="entry name" value="PNDRDTASEI"/>
</dbReference>
<evidence type="ECO:0000256" key="4">
    <source>
        <dbReference type="ARBA" id="ARBA00023002"/>
    </source>
</evidence>
<evidence type="ECO:0000313" key="6">
    <source>
        <dbReference type="EMBL" id="MBD3846491.1"/>
    </source>
</evidence>
<evidence type="ECO:0000256" key="1">
    <source>
        <dbReference type="ARBA" id="ARBA00001974"/>
    </source>
</evidence>
<dbReference type="AlphaFoldDB" id="A0A927I0G6"/>